<feature type="domain" description="PAP-associated" evidence="5">
    <location>
        <begin position="50"/>
        <end position="98"/>
    </location>
</feature>
<dbReference type="Gene3D" id="1.10.1410.10">
    <property type="match status" value="1"/>
</dbReference>
<dbReference type="EMBL" id="GEDC01025496">
    <property type="protein sequence ID" value="JAS11802.1"/>
    <property type="molecule type" value="Transcribed_RNA"/>
</dbReference>
<sequence length="305" mass="35533">MLLIYYLQQISPPVLPTIEDFTSAEKNICITVDELLSEGVTWKTNNKMRIGDLFVGFFKFYATEFNYKDTVVDITKKEPHITQTLGYNYKFFIYEPFNQTIARVPPTKNTFLFVMCQMKTTYGYLLIPQTRNGPLFGAVKEKPILDPAITHGMNHHKISNYIEFHLTYYYKALDAMMSINQHFQRFNPGELTPIKVHNFFRTVTEDQNYNLYRLSSGLDGDFNMVKLHYVHTIGNVSSFNTCSKKTIIFAEDAAFLKNSVNPDCYTYSFNSTNFSGKRVSKISFRHMCTHIYCKLSLYDNISKRF</sequence>
<evidence type="ECO:0000256" key="1">
    <source>
        <dbReference type="ARBA" id="ARBA00022679"/>
    </source>
</evidence>
<evidence type="ECO:0000313" key="6">
    <source>
        <dbReference type="EMBL" id="JAS11802.1"/>
    </source>
</evidence>
<comment type="similarity">
    <text evidence="4">Belongs to the DNA polymerase type-B-like family. GLD2 subfamily.</text>
</comment>
<dbReference type="GO" id="GO:0016779">
    <property type="term" value="F:nucleotidyltransferase activity"/>
    <property type="evidence" value="ECO:0007669"/>
    <property type="project" value="TreeGrafter"/>
</dbReference>
<evidence type="ECO:0000259" key="5">
    <source>
        <dbReference type="Pfam" id="PF03828"/>
    </source>
</evidence>
<organism evidence="6">
    <name type="scientific">Clastoptera arizonana</name>
    <name type="common">Arizona spittle bug</name>
    <dbReference type="NCBI Taxonomy" id="38151"/>
    <lineage>
        <taxon>Eukaryota</taxon>
        <taxon>Metazoa</taxon>
        <taxon>Ecdysozoa</taxon>
        <taxon>Arthropoda</taxon>
        <taxon>Hexapoda</taxon>
        <taxon>Insecta</taxon>
        <taxon>Pterygota</taxon>
        <taxon>Neoptera</taxon>
        <taxon>Paraneoptera</taxon>
        <taxon>Hemiptera</taxon>
        <taxon>Auchenorrhyncha</taxon>
        <taxon>Cercopoidea</taxon>
        <taxon>Clastopteridae</taxon>
        <taxon>Clastoptera</taxon>
    </lineage>
</organism>
<evidence type="ECO:0000256" key="4">
    <source>
        <dbReference type="ARBA" id="ARBA00038491"/>
    </source>
</evidence>
<dbReference type="GO" id="GO:0031123">
    <property type="term" value="P:RNA 3'-end processing"/>
    <property type="evidence" value="ECO:0007669"/>
    <property type="project" value="TreeGrafter"/>
</dbReference>
<reference evidence="6" key="1">
    <citation type="submission" date="2015-12" db="EMBL/GenBank/DDBJ databases">
        <title>De novo transcriptome assembly of four potential Pierce s Disease insect vectors from Arizona vineyards.</title>
        <authorList>
            <person name="Tassone E.E."/>
        </authorList>
    </citation>
    <scope>NUCLEOTIDE SEQUENCE</scope>
</reference>
<dbReference type="Pfam" id="PF03828">
    <property type="entry name" value="PAP_assoc"/>
    <property type="match status" value="1"/>
</dbReference>
<accession>A0A1B6CED8</accession>
<dbReference type="InterPro" id="IPR002058">
    <property type="entry name" value="PAP_assoc"/>
</dbReference>
<keyword evidence="2" id="KW-0479">Metal-binding</keyword>
<dbReference type="AlphaFoldDB" id="A0A1B6CED8"/>
<dbReference type="GO" id="GO:0046872">
    <property type="term" value="F:metal ion binding"/>
    <property type="evidence" value="ECO:0007669"/>
    <property type="project" value="UniProtKB-KW"/>
</dbReference>
<evidence type="ECO:0000256" key="3">
    <source>
        <dbReference type="ARBA" id="ARBA00022842"/>
    </source>
</evidence>
<dbReference type="SUPFAM" id="SSF81631">
    <property type="entry name" value="PAP/OAS1 substrate-binding domain"/>
    <property type="match status" value="1"/>
</dbReference>
<keyword evidence="1" id="KW-0808">Transferase</keyword>
<gene>
    <name evidence="6" type="ORF">g.35705</name>
</gene>
<name>A0A1B6CED8_9HEMI</name>
<proteinExistence type="inferred from homology"/>
<dbReference type="PANTHER" id="PTHR12271">
    <property type="entry name" value="POLY A POLYMERASE CID PAP -RELATED"/>
    <property type="match status" value="1"/>
</dbReference>
<protein>
    <recommendedName>
        <fullName evidence="5">PAP-associated domain-containing protein</fullName>
    </recommendedName>
</protein>
<evidence type="ECO:0000256" key="2">
    <source>
        <dbReference type="ARBA" id="ARBA00022723"/>
    </source>
</evidence>
<dbReference type="PANTHER" id="PTHR12271:SF40">
    <property type="entry name" value="POLY(A) RNA POLYMERASE GLD2"/>
    <property type="match status" value="1"/>
</dbReference>
<keyword evidence="3" id="KW-0460">Magnesium</keyword>